<dbReference type="Pfam" id="PF11026">
    <property type="entry name" value="DUF2721"/>
    <property type="match status" value="1"/>
</dbReference>
<evidence type="ECO:0000256" key="1">
    <source>
        <dbReference type="SAM" id="Phobius"/>
    </source>
</evidence>
<keyword evidence="1" id="KW-0472">Membrane</keyword>
<keyword evidence="1" id="KW-0812">Transmembrane</keyword>
<comment type="caution">
    <text evidence="2">The sequence shown here is derived from an EMBL/GenBank/DDBJ whole genome shotgun (WGS) entry which is preliminary data.</text>
</comment>
<evidence type="ECO:0000313" key="2">
    <source>
        <dbReference type="EMBL" id="TCT19686.1"/>
    </source>
</evidence>
<sequence>MPSALDQTMTPESPITTIAHVIQLSVAPVFLLTGIGAMLGVMTSRLARIVDRARVLEGPKTNDSTSQEKAAEELVRLSRRARLISASIGLCTLTALLVSAVIAILFLGAFLTFDAAVLVAMLFVAAMLAFIVALLFFLREVFIAISGLRFGYR</sequence>
<reference evidence="2 3" key="1">
    <citation type="submission" date="2019-03" db="EMBL/GenBank/DDBJ databases">
        <title>Genomic Encyclopedia of Type Strains, Phase IV (KMG-IV): sequencing the most valuable type-strain genomes for metagenomic binning, comparative biology and taxonomic classification.</title>
        <authorList>
            <person name="Goeker M."/>
        </authorList>
    </citation>
    <scope>NUCLEOTIDE SEQUENCE [LARGE SCALE GENOMIC DNA]</scope>
    <source>
        <strain evidence="2 3">DSM 13587</strain>
    </source>
</reference>
<evidence type="ECO:0000313" key="3">
    <source>
        <dbReference type="Proteomes" id="UP000295717"/>
    </source>
</evidence>
<dbReference type="Proteomes" id="UP000295717">
    <property type="component" value="Unassembled WGS sequence"/>
</dbReference>
<feature type="transmembrane region" description="Helical" evidence="1">
    <location>
        <begin position="115"/>
        <end position="138"/>
    </location>
</feature>
<name>A0A4R3MVZ9_9GAMM</name>
<dbReference type="AlphaFoldDB" id="A0A4R3MVZ9"/>
<organism evidence="2 3">
    <name type="scientific">Thiobaca trueperi</name>
    <dbReference type="NCBI Taxonomy" id="127458"/>
    <lineage>
        <taxon>Bacteria</taxon>
        <taxon>Pseudomonadati</taxon>
        <taxon>Pseudomonadota</taxon>
        <taxon>Gammaproteobacteria</taxon>
        <taxon>Chromatiales</taxon>
        <taxon>Chromatiaceae</taxon>
        <taxon>Thiobaca</taxon>
    </lineage>
</organism>
<gene>
    <name evidence="2" type="ORF">EDC35_10714</name>
</gene>
<keyword evidence="3" id="KW-1185">Reference proteome</keyword>
<feature type="transmembrane region" description="Helical" evidence="1">
    <location>
        <begin position="20"/>
        <end position="42"/>
    </location>
</feature>
<feature type="transmembrane region" description="Helical" evidence="1">
    <location>
        <begin position="83"/>
        <end position="109"/>
    </location>
</feature>
<dbReference type="EMBL" id="SMAO01000007">
    <property type="protein sequence ID" value="TCT19686.1"/>
    <property type="molecule type" value="Genomic_DNA"/>
</dbReference>
<accession>A0A4R3MVZ9</accession>
<proteinExistence type="predicted"/>
<dbReference type="InterPro" id="IPR021279">
    <property type="entry name" value="DUF2721"/>
</dbReference>
<protein>
    <submittedName>
        <fullName evidence="2">Uncharacterized protein DUF2721</fullName>
    </submittedName>
</protein>
<keyword evidence="1" id="KW-1133">Transmembrane helix</keyword>